<keyword evidence="10" id="KW-1185">Reference proteome</keyword>
<evidence type="ECO:0000313" key="10">
    <source>
        <dbReference type="Proteomes" id="UP000235145"/>
    </source>
</evidence>
<comment type="subcellular location">
    <subcellularLocation>
        <location evidence="1">Nucleus</location>
    </subcellularLocation>
</comment>
<evidence type="ECO:0000259" key="8">
    <source>
        <dbReference type="PROSITE" id="PS51294"/>
    </source>
</evidence>
<comment type="caution">
    <text evidence="9">The sequence shown here is derived from an EMBL/GenBank/DDBJ whole genome shotgun (WGS) entry which is preliminary data.</text>
</comment>
<dbReference type="GO" id="GO:0005634">
    <property type="term" value="C:nucleus"/>
    <property type="evidence" value="ECO:0000318"/>
    <property type="project" value="GO_Central"/>
</dbReference>
<keyword evidence="3" id="KW-0805">Transcription regulation</keyword>
<dbReference type="CDD" id="cd00167">
    <property type="entry name" value="SANT"/>
    <property type="match status" value="1"/>
</dbReference>
<dbReference type="InterPro" id="IPR051953">
    <property type="entry name" value="Plant_SW-associated_TFs"/>
</dbReference>
<dbReference type="PANTHER" id="PTHR47997">
    <property type="entry name" value="MYB DOMAIN PROTEIN 55"/>
    <property type="match status" value="1"/>
</dbReference>
<name>A0A9R1XD89_LACSA</name>
<feature type="domain" description="HTH myb-type" evidence="8">
    <location>
        <begin position="56"/>
        <end position="110"/>
    </location>
</feature>
<dbReference type="GO" id="GO:0000976">
    <property type="term" value="F:transcription cis-regulatory region binding"/>
    <property type="evidence" value="ECO:0000318"/>
    <property type="project" value="GO_Central"/>
</dbReference>
<evidence type="ECO:0008006" key="11">
    <source>
        <dbReference type="Google" id="ProtNLM"/>
    </source>
</evidence>
<keyword evidence="4" id="KW-0238">DNA-binding</keyword>
<keyword evidence="5" id="KW-0804">Transcription</keyword>
<protein>
    <recommendedName>
        <fullName evidence="11">HTH myb-type domain-containing protein</fullName>
    </recommendedName>
</protein>
<dbReference type="InterPro" id="IPR009057">
    <property type="entry name" value="Homeodomain-like_sf"/>
</dbReference>
<organism evidence="9 10">
    <name type="scientific">Lactuca sativa</name>
    <name type="common">Garden lettuce</name>
    <dbReference type="NCBI Taxonomy" id="4236"/>
    <lineage>
        <taxon>Eukaryota</taxon>
        <taxon>Viridiplantae</taxon>
        <taxon>Streptophyta</taxon>
        <taxon>Embryophyta</taxon>
        <taxon>Tracheophyta</taxon>
        <taxon>Spermatophyta</taxon>
        <taxon>Magnoliopsida</taxon>
        <taxon>eudicotyledons</taxon>
        <taxon>Gunneridae</taxon>
        <taxon>Pentapetalae</taxon>
        <taxon>asterids</taxon>
        <taxon>campanulids</taxon>
        <taxon>Asterales</taxon>
        <taxon>Asteraceae</taxon>
        <taxon>Cichorioideae</taxon>
        <taxon>Cichorieae</taxon>
        <taxon>Lactucinae</taxon>
        <taxon>Lactuca</taxon>
    </lineage>
</organism>
<dbReference type="InterPro" id="IPR001005">
    <property type="entry name" value="SANT/Myb"/>
</dbReference>
<evidence type="ECO:0000256" key="6">
    <source>
        <dbReference type="ARBA" id="ARBA00023242"/>
    </source>
</evidence>
<evidence type="ECO:0000256" key="5">
    <source>
        <dbReference type="ARBA" id="ARBA00023163"/>
    </source>
</evidence>
<evidence type="ECO:0000256" key="1">
    <source>
        <dbReference type="ARBA" id="ARBA00004123"/>
    </source>
</evidence>
<feature type="domain" description="Myb-like" evidence="7">
    <location>
        <begin position="56"/>
        <end position="106"/>
    </location>
</feature>
<sequence>MDDTLLQHHVHGSHGCCRSVPKVAGILLTYLIGFGFESGLQRCGKNCRLKWINYLRLGLKRGNFTSQDAMLITDLHRTFGNKWAHIAKHLPGKIDSAIKNFWNSNKKRKLLPHANSSSHTIASNLRSNEQDQEGLFNFRASAASSV</sequence>
<evidence type="ECO:0000259" key="7">
    <source>
        <dbReference type="PROSITE" id="PS50090"/>
    </source>
</evidence>
<evidence type="ECO:0000313" key="9">
    <source>
        <dbReference type="EMBL" id="KAJ0203972.1"/>
    </source>
</evidence>
<reference evidence="9 10" key="1">
    <citation type="journal article" date="2017" name="Nat. Commun.">
        <title>Genome assembly with in vitro proximity ligation data and whole-genome triplication in lettuce.</title>
        <authorList>
            <person name="Reyes-Chin-Wo S."/>
            <person name="Wang Z."/>
            <person name="Yang X."/>
            <person name="Kozik A."/>
            <person name="Arikit S."/>
            <person name="Song C."/>
            <person name="Xia L."/>
            <person name="Froenicke L."/>
            <person name="Lavelle D.O."/>
            <person name="Truco M.J."/>
            <person name="Xia R."/>
            <person name="Zhu S."/>
            <person name="Xu C."/>
            <person name="Xu H."/>
            <person name="Xu X."/>
            <person name="Cox K."/>
            <person name="Korf I."/>
            <person name="Meyers B.C."/>
            <person name="Michelmore R.W."/>
        </authorList>
    </citation>
    <scope>NUCLEOTIDE SEQUENCE [LARGE SCALE GENOMIC DNA]</scope>
    <source>
        <strain evidence="10">cv. Salinas</strain>
        <tissue evidence="9">Seedlings</tissue>
    </source>
</reference>
<dbReference type="PANTHER" id="PTHR47997:SF96">
    <property type="entry name" value="SANT_MYB DOMAIN, HOMEODOMAIN-LIKE PROTEIN-RELATED"/>
    <property type="match status" value="1"/>
</dbReference>
<dbReference type="SUPFAM" id="SSF46689">
    <property type="entry name" value="Homeodomain-like"/>
    <property type="match status" value="1"/>
</dbReference>
<dbReference type="EMBL" id="NBSK02000005">
    <property type="protein sequence ID" value="KAJ0203972.1"/>
    <property type="molecule type" value="Genomic_DNA"/>
</dbReference>
<dbReference type="AlphaFoldDB" id="A0A9R1XD89"/>
<dbReference type="InterPro" id="IPR017930">
    <property type="entry name" value="Myb_dom"/>
</dbReference>
<accession>A0A9R1XD89</accession>
<dbReference type="GO" id="GO:0006355">
    <property type="term" value="P:regulation of DNA-templated transcription"/>
    <property type="evidence" value="ECO:0000318"/>
    <property type="project" value="GO_Central"/>
</dbReference>
<proteinExistence type="predicted"/>
<evidence type="ECO:0000256" key="2">
    <source>
        <dbReference type="ARBA" id="ARBA00022737"/>
    </source>
</evidence>
<dbReference type="PROSITE" id="PS51294">
    <property type="entry name" value="HTH_MYB"/>
    <property type="match status" value="1"/>
</dbReference>
<keyword evidence="2" id="KW-0677">Repeat</keyword>
<dbReference type="Proteomes" id="UP000235145">
    <property type="component" value="Unassembled WGS sequence"/>
</dbReference>
<dbReference type="PROSITE" id="PS50090">
    <property type="entry name" value="MYB_LIKE"/>
    <property type="match status" value="1"/>
</dbReference>
<dbReference type="Gene3D" id="1.10.10.60">
    <property type="entry name" value="Homeodomain-like"/>
    <property type="match status" value="1"/>
</dbReference>
<dbReference type="SMART" id="SM00717">
    <property type="entry name" value="SANT"/>
    <property type="match status" value="1"/>
</dbReference>
<dbReference type="Pfam" id="PF00249">
    <property type="entry name" value="Myb_DNA-binding"/>
    <property type="match status" value="1"/>
</dbReference>
<keyword evidence="6" id="KW-0539">Nucleus</keyword>
<gene>
    <name evidence="9" type="ORF">LSAT_V11C500256940</name>
</gene>
<evidence type="ECO:0000256" key="3">
    <source>
        <dbReference type="ARBA" id="ARBA00023015"/>
    </source>
</evidence>
<evidence type="ECO:0000256" key="4">
    <source>
        <dbReference type="ARBA" id="ARBA00023125"/>
    </source>
</evidence>